<feature type="transmembrane region" description="Helical" evidence="7">
    <location>
        <begin position="34"/>
        <end position="51"/>
    </location>
</feature>
<evidence type="ECO:0000313" key="9">
    <source>
        <dbReference type="EMBL" id="NIY71300.1"/>
    </source>
</evidence>
<evidence type="ECO:0000259" key="8">
    <source>
        <dbReference type="Pfam" id="PF03458"/>
    </source>
</evidence>
<feature type="domain" description="Glycine transporter" evidence="8">
    <location>
        <begin position="10"/>
        <end position="82"/>
    </location>
</feature>
<dbReference type="EMBL" id="JAATOP010000001">
    <property type="protein sequence ID" value="NIY71300.1"/>
    <property type="molecule type" value="Genomic_DNA"/>
</dbReference>
<feature type="transmembrane region" description="Helical" evidence="7">
    <location>
        <begin position="6"/>
        <end position="27"/>
    </location>
</feature>
<name>A0ABX0VTM1_9RHOB</name>
<protein>
    <submittedName>
        <fullName evidence="9">Trimeric intracellular cation channel family protein</fullName>
    </submittedName>
</protein>
<gene>
    <name evidence="9" type="ORF">HCZ30_02490</name>
</gene>
<feature type="transmembrane region" description="Helical" evidence="7">
    <location>
        <begin position="92"/>
        <end position="113"/>
    </location>
</feature>
<dbReference type="RefSeq" id="WP_167636178.1">
    <property type="nucleotide sequence ID" value="NZ_JAATOP010000001.1"/>
</dbReference>
<comment type="similarity">
    <text evidence="2">Belongs to the UPF0126 family.</text>
</comment>
<evidence type="ECO:0000256" key="2">
    <source>
        <dbReference type="ARBA" id="ARBA00008193"/>
    </source>
</evidence>
<keyword evidence="6 7" id="KW-0472">Membrane</keyword>
<dbReference type="Proteomes" id="UP000709466">
    <property type="component" value="Unassembled WGS sequence"/>
</dbReference>
<dbReference type="Pfam" id="PF03458">
    <property type="entry name" value="Gly_transporter"/>
    <property type="match status" value="2"/>
</dbReference>
<keyword evidence="10" id="KW-1185">Reference proteome</keyword>
<feature type="transmembrane region" description="Helical" evidence="7">
    <location>
        <begin position="152"/>
        <end position="170"/>
    </location>
</feature>
<organism evidence="9 10">
    <name type="scientific">Marivivens donghaensis</name>
    <dbReference type="NCBI Taxonomy" id="1699413"/>
    <lineage>
        <taxon>Bacteria</taxon>
        <taxon>Pseudomonadati</taxon>
        <taxon>Pseudomonadota</taxon>
        <taxon>Alphaproteobacteria</taxon>
        <taxon>Rhodobacterales</taxon>
        <taxon>Paracoccaceae</taxon>
        <taxon>Marivivens group</taxon>
        <taxon>Marivivens</taxon>
    </lineage>
</organism>
<comment type="caution">
    <text evidence="9">The sequence shown here is derived from an EMBL/GenBank/DDBJ whole genome shotgun (WGS) entry which is preliminary data.</text>
</comment>
<feature type="transmembrane region" description="Helical" evidence="7">
    <location>
        <begin position="63"/>
        <end position="85"/>
    </location>
</feature>
<evidence type="ECO:0000256" key="1">
    <source>
        <dbReference type="ARBA" id="ARBA00004651"/>
    </source>
</evidence>
<keyword evidence="5 7" id="KW-1133">Transmembrane helix</keyword>
<reference evidence="9 10" key="1">
    <citation type="submission" date="2020-03" db="EMBL/GenBank/DDBJ databases">
        <title>Bacterial isolates of synthetic phycosphere.</title>
        <authorList>
            <person name="Fu H."/>
            <person name="Moran M.A."/>
        </authorList>
    </citation>
    <scope>NUCLEOTIDE SEQUENCE [LARGE SCALE GENOMIC DNA]</scope>
    <source>
        <strain evidence="9 10">HF1</strain>
    </source>
</reference>
<evidence type="ECO:0000256" key="6">
    <source>
        <dbReference type="ARBA" id="ARBA00023136"/>
    </source>
</evidence>
<dbReference type="PANTHER" id="PTHR30506">
    <property type="entry name" value="INNER MEMBRANE PROTEIN"/>
    <property type="match status" value="1"/>
</dbReference>
<dbReference type="PANTHER" id="PTHR30506:SF3">
    <property type="entry name" value="UPF0126 INNER MEMBRANE PROTEIN YADS-RELATED"/>
    <property type="match status" value="1"/>
</dbReference>
<keyword evidence="3" id="KW-1003">Cell membrane</keyword>
<feature type="transmembrane region" description="Helical" evidence="7">
    <location>
        <begin position="119"/>
        <end position="140"/>
    </location>
</feature>
<evidence type="ECO:0000256" key="4">
    <source>
        <dbReference type="ARBA" id="ARBA00022692"/>
    </source>
</evidence>
<feature type="domain" description="Glycine transporter" evidence="8">
    <location>
        <begin position="94"/>
        <end position="166"/>
    </location>
</feature>
<evidence type="ECO:0000256" key="3">
    <source>
        <dbReference type="ARBA" id="ARBA00022475"/>
    </source>
</evidence>
<proteinExistence type="inferred from homology"/>
<accession>A0ABX0VTM1</accession>
<evidence type="ECO:0000313" key="10">
    <source>
        <dbReference type="Proteomes" id="UP000709466"/>
    </source>
</evidence>
<keyword evidence="4 7" id="KW-0812">Transmembrane</keyword>
<evidence type="ECO:0000256" key="7">
    <source>
        <dbReference type="SAM" id="Phobius"/>
    </source>
</evidence>
<comment type="subcellular location">
    <subcellularLocation>
        <location evidence="1">Cell membrane</location>
        <topology evidence="1">Multi-pass membrane protein</topology>
    </subcellularLocation>
</comment>
<feature type="transmembrane region" description="Helical" evidence="7">
    <location>
        <begin position="176"/>
        <end position="197"/>
    </location>
</feature>
<dbReference type="InterPro" id="IPR005115">
    <property type="entry name" value="Gly_transporter"/>
</dbReference>
<evidence type="ECO:0000256" key="5">
    <source>
        <dbReference type="ARBA" id="ARBA00022989"/>
    </source>
</evidence>
<sequence>MTDATATLAFVDFLATAIFAMTGALVASRKQLDMLAFVWFAAATGIGGGTLRDLLLDVPVFWIINPVYLSICIVVAVVMHFAASLVASRQTWILWADAFGMAFAAVVGTAKALELGASALVAVAMGLFSATAGGIIRDTLGQEPSIILRPEIYMSATVLGAVTVVGGHWFGQPMTLSMLAGFCVALTVRLAAIQFDLKLPVYKPRKGRPWGRKS</sequence>